<dbReference type="Proteomes" id="UP001358586">
    <property type="component" value="Chromosome 3"/>
</dbReference>
<dbReference type="EMBL" id="JARKNE010000003">
    <property type="protein sequence ID" value="KAK5839141.1"/>
    <property type="molecule type" value="Genomic_DNA"/>
</dbReference>
<evidence type="ECO:0000256" key="1">
    <source>
        <dbReference type="SAM" id="MobiDB-lite"/>
    </source>
</evidence>
<accession>A0ABR0QIJ8</accession>
<gene>
    <name evidence="2" type="ORF">PVK06_007906</name>
</gene>
<feature type="region of interest" description="Disordered" evidence="1">
    <location>
        <begin position="145"/>
        <end position="187"/>
    </location>
</feature>
<sequence length="187" mass="20916">MDICLTSHLQTIMTNYDDPDTVQFRLGGSVCQLSVPEFGATLGLYTEEFKEENELHALTRHIHFSPSKCWHTLAPSAASYNPSCSKASVLTPSLRLLSSAAQESYLTFIIQISPQGISSMLSMRMIERHQGTYPPQYHLAQSIEEESYEDIPDDVPRQHEDLPTQPPPPSRPVHAAASYVDISERLT</sequence>
<evidence type="ECO:0000313" key="2">
    <source>
        <dbReference type="EMBL" id="KAK5839141.1"/>
    </source>
</evidence>
<comment type="caution">
    <text evidence="2">The sequence shown here is derived from an EMBL/GenBank/DDBJ whole genome shotgun (WGS) entry which is preliminary data.</text>
</comment>
<evidence type="ECO:0000313" key="3">
    <source>
        <dbReference type="Proteomes" id="UP001358586"/>
    </source>
</evidence>
<reference evidence="2 3" key="1">
    <citation type="submission" date="2023-03" db="EMBL/GenBank/DDBJ databases">
        <title>WGS of Gossypium arboreum.</title>
        <authorList>
            <person name="Yu D."/>
        </authorList>
    </citation>
    <scope>NUCLEOTIDE SEQUENCE [LARGE SCALE GENOMIC DNA]</scope>
    <source>
        <tissue evidence="2">Leaf</tissue>
    </source>
</reference>
<proteinExistence type="predicted"/>
<organism evidence="2 3">
    <name type="scientific">Gossypium arboreum</name>
    <name type="common">Tree cotton</name>
    <name type="synonym">Gossypium nanking</name>
    <dbReference type="NCBI Taxonomy" id="29729"/>
    <lineage>
        <taxon>Eukaryota</taxon>
        <taxon>Viridiplantae</taxon>
        <taxon>Streptophyta</taxon>
        <taxon>Embryophyta</taxon>
        <taxon>Tracheophyta</taxon>
        <taxon>Spermatophyta</taxon>
        <taxon>Magnoliopsida</taxon>
        <taxon>eudicotyledons</taxon>
        <taxon>Gunneridae</taxon>
        <taxon>Pentapetalae</taxon>
        <taxon>rosids</taxon>
        <taxon>malvids</taxon>
        <taxon>Malvales</taxon>
        <taxon>Malvaceae</taxon>
        <taxon>Malvoideae</taxon>
        <taxon>Gossypium</taxon>
    </lineage>
</organism>
<name>A0ABR0QIJ8_GOSAR</name>
<protein>
    <submittedName>
        <fullName evidence="2">Uncharacterized protein</fullName>
    </submittedName>
</protein>
<keyword evidence="3" id="KW-1185">Reference proteome</keyword>